<reference evidence="7 8" key="1">
    <citation type="journal article" date="2019" name="Int. J. Syst. Evol. Microbiol.">
        <title>The Global Catalogue of Microorganisms (GCM) 10K type strain sequencing project: providing services to taxonomists for standard genome sequencing and annotation.</title>
        <authorList>
            <consortium name="The Broad Institute Genomics Platform"/>
            <consortium name="The Broad Institute Genome Sequencing Center for Infectious Disease"/>
            <person name="Wu L."/>
            <person name="Ma J."/>
        </authorList>
    </citation>
    <scope>NUCLEOTIDE SEQUENCE [LARGE SCALE GENOMIC DNA]</scope>
    <source>
        <strain evidence="7 8">JCM 15589</strain>
    </source>
</reference>
<evidence type="ECO:0000313" key="8">
    <source>
        <dbReference type="Proteomes" id="UP001501138"/>
    </source>
</evidence>
<dbReference type="InterPro" id="IPR001851">
    <property type="entry name" value="ABC_transp_permease"/>
</dbReference>
<comment type="caution">
    <text evidence="7">The sequence shown here is derived from an EMBL/GenBank/DDBJ whole genome shotgun (WGS) entry which is preliminary data.</text>
</comment>
<dbReference type="PANTHER" id="PTHR43370">
    <property type="entry name" value="SUGAR ABC TRANSPORTER INTEGRAL MEMBRANE PROTEIN-RELATED"/>
    <property type="match status" value="1"/>
</dbReference>
<evidence type="ECO:0000256" key="6">
    <source>
        <dbReference type="SAM" id="Phobius"/>
    </source>
</evidence>
<feature type="transmembrane region" description="Helical" evidence="6">
    <location>
        <begin position="131"/>
        <end position="155"/>
    </location>
</feature>
<keyword evidence="3 6" id="KW-0812">Transmembrane</keyword>
<feature type="transmembrane region" description="Helical" evidence="6">
    <location>
        <begin position="71"/>
        <end position="93"/>
    </location>
</feature>
<feature type="transmembrane region" description="Helical" evidence="6">
    <location>
        <begin position="352"/>
        <end position="369"/>
    </location>
</feature>
<feature type="transmembrane region" description="Helical" evidence="6">
    <location>
        <begin position="376"/>
        <end position="396"/>
    </location>
</feature>
<dbReference type="Proteomes" id="UP001501138">
    <property type="component" value="Unassembled WGS sequence"/>
</dbReference>
<feature type="transmembrane region" description="Helical" evidence="6">
    <location>
        <begin position="189"/>
        <end position="211"/>
    </location>
</feature>
<feature type="transmembrane region" description="Helical" evidence="6">
    <location>
        <begin position="218"/>
        <end position="236"/>
    </location>
</feature>
<dbReference type="PANTHER" id="PTHR43370:SF1">
    <property type="entry name" value="GUANOSINE ABC TRANSPORTER PERMEASE PROTEIN NUPQ"/>
    <property type="match status" value="1"/>
</dbReference>
<name>A0ABN2IUT4_9MICO</name>
<keyword evidence="4 6" id="KW-1133">Transmembrane helix</keyword>
<dbReference type="RefSeq" id="WP_344245458.1">
    <property type="nucleotide sequence ID" value="NZ_BAAAPM010000003.1"/>
</dbReference>
<feature type="transmembrane region" description="Helical" evidence="6">
    <location>
        <begin position="105"/>
        <end position="125"/>
    </location>
</feature>
<protein>
    <recommendedName>
        <fullName evidence="9">Nucleoside ABC transporter membrane protein</fullName>
    </recommendedName>
</protein>
<evidence type="ECO:0000256" key="5">
    <source>
        <dbReference type="ARBA" id="ARBA00023136"/>
    </source>
</evidence>
<organism evidence="7 8">
    <name type="scientific">Isoptericola hypogeus</name>
    <dbReference type="NCBI Taxonomy" id="300179"/>
    <lineage>
        <taxon>Bacteria</taxon>
        <taxon>Bacillati</taxon>
        <taxon>Actinomycetota</taxon>
        <taxon>Actinomycetes</taxon>
        <taxon>Micrococcales</taxon>
        <taxon>Promicromonosporaceae</taxon>
        <taxon>Isoptericola</taxon>
    </lineage>
</organism>
<dbReference type="CDD" id="cd06580">
    <property type="entry name" value="TM_PBP1_transp_TpRbsC_like"/>
    <property type="match status" value="1"/>
</dbReference>
<feature type="transmembrane region" description="Helical" evidence="6">
    <location>
        <begin position="276"/>
        <end position="293"/>
    </location>
</feature>
<dbReference type="Pfam" id="PF02653">
    <property type="entry name" value="BPD_transp_2"/>
    <property type="match status" value="1"/>
</dbReference>
<keyword evidence="8" id="KW-1185">Reference proteome</keyword>
<feature type="transmembrane region" description="Helical" evidence="6">
    <location>
        <begin position="402"/>
        <end position="420"/>
    </location>
</feature>
<evidence type="ECO:0000256" key="1">
    <source>
        <dbReference type="ARBA" id="ARBA00004651"/>
    </source>
</evidence>
<evidence type="ECO:0000256" key="2">
    <source>
        <dbReference type="ARBA" id="ARBA00022475"/>
    </source>
</evidence>
<accession>A0ABN2IUT4</accession>
<comment type="subcellular location">
    <subcellularLocation>
        <location evidence="1">Cell membrane</location>
        <topology evidence="1">Multi-pass membrane protein</topology>
    </subcellularLocation>
</comment>
<feature type="transmembrane region" description="Helical" evidence="6">
    <location>
        <begin position="162"/>
        <end position="183"/>
    </location>
</feature>
<feature type="transmembrane region" description="Helical" evidence="6">
    <location>
        <begin position="325"/>
        <end position="346"/>
    </location>
</feature>
<dbReference type="EMBL" id="BAAAPM010000003">
    <property type="protein sequence ID" value="GAA1712257.1"/>
    <property type="molecule type" value="Genomic_DNA"/>
</dbReference>
<evidence type="ECO:0008006" key="9">
    <source>
        <dbReference type="Google" id="ProtNLM"/>
    </source>
</evidence>
<evidence type="ECO:0000256" key="4">
    <source>
        <dbReference type="ARBA" id="ARBA00022989"/>
    </source>
</evidence>
<gene>
    <name evidence="7" type="ORF">GCM10009809_05580</name>
</gene>
<keyword evidence="2" id="KW-1003">Cell membrane</keyword>
<proteinExistence type="predicted"/>
<evidence type="ECO:0000313" key="7">
    <source>
        <dbReference type="EMBL" id="GAA1712257.1"/>
    </source>
</evidence>
<keyword evidence="5 6" id="KW-0472">Membrane</keyword>
<evidence type="ECO:0000256" key="3">
    <source>
        <dbReference type="ARBA" id="ARBA00022692"/>
    </source>
</evidence>
<feature type="transmembrane region" description="Helical" evidence="6">
    <location>
        <begin position="31"/>
        <end position="51"/>
    </location>
</feature>
<sequence length="435" mass="44946">MTATTAHAPGAAGVPAPHDAPRAVATVTWKATIGLGVVLALYALLLLLAPHEGSARFLLSTSTDFVVLSTIVVPAMATAWVCGAVGLALVLLAAARTRAGRPVPVWVIALFAAALLVGFLAWAAAGSPRDLSVVGLLSGAVVLCVPIVYGALGGVIGERSGVVNIAIEGQLLAGAFTAAIVGSLTDSPWAGLVAAVLASVLVALVLGMFTITYKVNQVIVGVVLNVLVIGLTSFFYSEVLVPNSETLNATTRFERLPIPVLERIPIVGPVLFDQTIVVYLMFVAVAVVWFALFRTRWGLRVRAVGEHPKAADTVGIDVVRTRYRAVLIGGAVAGMGGAFYTVVSINQFGREMTAGAGFIALAAVIFGKWDPVRAALAGLLFGFATNLQNVLSVVGSPVPSQFMLMLPYVVTLLAVAGLVGRSRAPAASGTPYSKE</sequence>